<accession>A0ABZ3FK14</accession>
<organism evidence="2 3">
    <name type="scientific">Ammonicoccus fulvus</name>
    <dbReference type="NCBI Taxonomy" id="3138240"/>
    <lineage>
        <taxon>Bacteria</taxon>
        <taxon>Bacillati</taxon>
        <taxon>Actinomycetota</taxon>
        <taxon>Actinomycetes</taxon>
        <taxon>Propionibacteriales</taxon>
        <taxon>Propionibacteriaceae</taxon>
        <taxon>Ammonicoccus</taxon>
    </lineage>
</organism>
<keyword evidence="3" id="KW-1185">Reference proteome</keyword>
<protein>
    <submittedName>
        <fullName evidence="2">SRPBCC family protein</fullName>
    </submittedName>
</protein>
<evidence type="ECO:0000313" key="2">
    <source>
        <dbReference type="EMBL" id="XAN06367.1"/>
    </source>
</evidence>
<dbReference type="Proteomes" id="UP001442841">
    <property type="component" value="Chromosome"/>
</dbReference>
<sequence length="144" mass="15773">MHHTVTCTQTLDAEPADVWAAWIDMESYPTWDPREEELRLDGPFGEGATGWSKQVGPRPGTRFTITDVDPGRGFTTTCPLPGGALEIRHRIEGGTPTGVRVEKTYTARGPMTLAFRLVFARGIRASTPGTFAALEAEARSRSLR</sequence>
<evidence type="ECO:0000256" key="1">
    <source>
        <dbReference type="SAM" id="MobiDB-lite"/>
    </source>
</evidence>
<proteinExistence type="predicted"/>
<dbReference type="Pfam" id="PF10604">
    <property type="entry name" value="Polyketide_cyc2"/>
    <property type="match status" value="1"/>
</dbReference>
<dbReference type="Gene3D" id="3.30.530.20">
    <property type="match status" value="1"/>
</dbReference>
<name>A0ABZ3FK14_9ACTN</name>
<reference evidence="2 3" key="1">
    <citation type="submission" date="2024-04" db="EMBL/GenBank/DDBJ databases">
        <title>Isolation of an actinomycete strain from pig manure.</title>
        <authorList>
            <person name="Gong T."/>
            <person name="Yu Z."/>
            <person name="An M."/>
            <person name="Wei C."/>
            <person name="Yang W."/>
            <person name="Liu L."/>
        </authorList>
    </citation>
    <scope>NUCLEOTIDE SEQUENCE [LARGE SCALE GENOMIC DNA]</scope>
    <source>
        <strain evidence="2 3">ZF39</strain>
    </source>
</reference>
<dbReference type="InterPro" id="IPR023393">
    <property type="entry name" value="START-like_dom_sf"/>
</dbReference>
<feature type="region of interest" description="Disordered" evidence="1">
    <location>
        <begin position="45"/>
        <end position="64"/>
    </location>
</feature>
<dbReference type="SUPFAM" id="SSF55961">
    <property type="entry name" value="Bet v1-like"/>
    <property type="match status" value="1"/>
</dbReference>
<gene>
    <name evidence="2" type="ORF">AADG42_03275</name>
</gene>
<evidence type="ECO:0000313" key="3">
    <source>
        <dbReference type="Proteomes" id="UP001442841"/>
    </source>
</evidence>
<dbReference type="InterPro" id="IPR019587">
    <property type="entry name" value="Polyketide_cyclase/dehydratase"/>
</dbReference>
<dbReference type="RefSeq" id="WP_425307797.1">
    <property type="nucleotide sequence ID" value="NZ_CP154795.1"/>
</dbReference>
<dbReference type="EMBL" id="CP154795">
    <property type="protein sequence ID" value="XAN06367.1"/>
    <property type="molecule type" value="Genomic_DNA"/>
</dbReference>